<name>A0A834ZN45_TETSI</name>
<accession>A0A834ZN45</accession>
<dbReference type="PANTHER" id="PTHR47150">
    <property type="entry name" value="OS12G0169200 PROTEIN"/>
    <property type="match status" value="1"/>
</dbReference>
<gene>
    <name evidence="1" type="ORF">HHK36_003060</name>
</gene>
<proteinExistence type="predicted"/>
<dbReference type="AlphaFoldDB" id="A0A834ZN45"/>
<sequence length="204" mass="23647">MRMLVYEVAADVVDDYVRIGESTSIENLRRLVKAVVEVFGEEYLRSPNNKDISRLLAQGETRVFPAMLGSINWMHWKWKNYPVGSHNDINVLERSSLFTNLVQGEAPSVNYSINGHDYTTKYYLVDEIYSSWPTFVKAISCSRENKDKHFAAAQESTRKNVKDIMKACIIIHNMIVEDERNVYIFDLNYDIIDENIAVSHERMV</sequence>
<protein>
    <recommendedName>
        <fullName evidence="3">Nuclease HARBI1</fullName>
    </recommendedName>
</protein>
<dbReference type="PANTHER" id="PTHR47150:SF7">
    <property type="entry name" value="NUCLEASE"/>
    <property type="match status" value="1"/>
</dbReference>
<reference evidence="1 2" key="1">
    <citation type="submission" date="2020-04" db="EMBL/GenBank/DDBJ databases">
        <title>Plant Genome Project.</title>
        <authorList>
            <person name="Zhang R.-G."/>
        </authorList>
    </citation>
    <scope>NUCLEOTIDE SEQUENCE [LARGE SCALE GENOMIC DNA]</scope>
    <source>
        <strain evidence="1">YNK0</strain>
        <tissue evidence="1">Leaf</tissue>
    </source>
</reference>
<dbReference type="InterPro" id="IPR006912">
    <property type="entry name" value="Harbinger_derived_prot"/>
</dbReference>
<evidence type="ECO:0000313" key="1">
    <source>
        <dbReference type="EMBL" id="KAF8410529.1"/>
    </source>
</evidence>
<keyword evidence="2" id="KW-1185">Reference proteome</keyword>
<dbReference type="OrthoDB" id="124998at2759"/>
<evidence type="ECO:0000313" key="2">
    <source>
        <dbReference type="Proteomes" id="UP000655225"/>
    </source>
</evidence>
<dbReference type="Pfam" id="PF04827">
    <property type="entry name" value="Plant_tran"/>
    <property type="match status" value="1"/>
</dbReference>
<dbReference type="OMA" id="DEIYSSW"/>
<dbReference type="Proteomes" id="UP000655225">
    <property type="component" value="Unassembled WGS sequence"/>
</dbReference>
<evidence type="ECO:0008006" key="3">
    <source>
        <dbReference type="Google" id="ProtNLM"/>
    </source>
</evidence>
<dbReference type="EMBL" id="JABCRI010000002">
    <property type="protein sequence ID" value="KAF8410529.1"/>
    <property type="molecule type" value="Genomic_DNA"/>
</dbReference>
<comment type="caution">
    <text evidence="1">The sequence shown here is derived from an EMBL/GenBank/DDBJ whole genome shotgun (WGS) entry which is preliminary data.</text>
</comment>
<organism evidence="1 2">
    <name type="scientific">Tetracentron sinense</name>
    <name type="common">Spur-leaf</name>
    <dbReference type="NCBI Taxonomy" id="13715"/>
    <lineage>
        <taxon>Eukaryota</taxon>
        <taxon>Viridiplantae</taxon>
        <taxon>Streptophyta</taxon>
        <taxon>Embryophyta</taxon>
        <taxon>Tracheophyta</taxon>
        <taxon>Spermatophyta</taxon>
        <taxon>Magnoliopsida</taxon>
        <taxon>Trochodendrales</taxon>
        <taxon>Trochodendraceae</taxon>
        <taxon>Tetracentron</taxon>
    </lineage>
</organism>